<keyword evidence="3" id="KW-1185">Reference proteome</keyword>
<dbReference type="PANTHER" id="PTHR11365">
    <property type="entry name" value="5-OXOPROLINASE RELATED"/>
    <property type="match status" value="1"/>
</dbReference>
<dbReference type="Pfam" id="PF05378">
    <property type="entry name" value="Hydant_A_N"/>
    <property type="match status" value="1"/>
</dbReference>
<feature type="domain" description="Hydantoinase/oxoprolinase N-terminal" evidence="1">
    <location>
        <begin position="96"/>
        <end position="160"/>
    </location>
</feature>
<dbReference type="STRING" id="115433.SAMN05421835_101156"/>
<dbReference type="GO" id="GO:0006749">
    <property type="term" value="P:glutathione metabolic process"/>
    <property type="evidence" value="ECO:0007669"/>
    <property type="project" value="TreeGrafter"/>
</dbReference>
<evidence type="ECO:0000313" key="2">
    <source>
        <dbReference type="EMBL" id="SFI60141.1"/>
    </source>
</evidence>
<organism evidence="2 3">
    <name type="scientific">Amycolatopsis sacchari</name>
    <dbReference type="NCBI Taxonomy" id="115433"/>
    <lineage>
        <taxon>Bacteria</taxon>
        <taxon>Bacillati</taxon>
        <taxon>Actinomycetota</taxon>
        <taxon>Actinomycetes</taxon>
        <taxon>Pseudonocardiales</taxon>
        <taxon>Pseudonocardiaceae</taxon>
        <taxon>Amycolatopsis</taxon>
    </lineage>
</organism>
<dbReference type="AlphaFoldDB" id="A0A1I3JIR5"/>
<dbReference type="InterPro" id="IPR008040">
    <property type="entry name" value="Hydant_A_N"/>
</dbReference>
<accession>A0A1I3JIR5</accession>
<dbReference type="EMBL" id="FORP01000001">
    <property type="protein sequence ID" value="SFI60141.1"/>
    <property type="molecule type" value="Genomic_DNA"/>
</dbReference>
<dbReference type="GO" id="GO:0005829">
    <property type="term" value="C:cytosol"/>
    <property type="evidence" value="ECO:0007669"/>
    <property type="project" value="TreeGrafter"/>
</dbReference>
<protein>
    <submittedName>
        <fullName evidence="2">Hydantoinase/oxoprolinase N-terminal region</fullName>
    </submittedName>
</protein>
<dbReference type="PANTHER" id="PTHR11365:SF23">
    <property type="entry name" value="HYPOTHETICAL 5-OXOPROLINASE (EUROFUNG)-RELATED"/>
    <property type="match status" value="1"/>
</dbReference>
<reference evidence="2 3" key="1">
    <citation type="submission" date="2016-10" db="EMBL/GenBank/DDBJ databases">
        <authorList>
            <person name="de Groot N.N."/>
        </authorList>
    </citation>
    <scope>NUCLEOTIDE SEQUENCE [LARGE SCALE GENOMIC DNA]</scope>
    <source>
        <strain evidence="2 3">DSM 44468</strain>
    </source>
</reference>
<sequence>MAVRIGVSLGPGRSSAVTVQDGTVLGQLAGSDPAKLLAEVARTGSTGLVIDVSRLLADHVLHRHEELSPVAMIRVLPRAATDPALGRHPDDVVERLVTRRYTVPGGHDLFGRELRPIDRGALRAVCQEIQDSPARDIAVVASGSPAQPRHEREVADALQAAMPDARISVAYEFGGQGLAAREATVVLNAALSGAGGRILDACERGARGTPFQIARGDGGWVSPSRFRTLPVLGIGAADALQLQGAASLAGAEDCRVLLDRVPEPMVGDVRNGLAAVRPQTVAELGTVLVVPTAALTRAGASRASDIALVKAERPADELTCVGAAVSRPMAWLDEIAFIESTAELEGIRRDAHARATAIATANGATPGSADVVEMSTVAVPYSPSGTVRVRVRVAGVAEEPGA</sequence>
<dbReference type="OrthoDB" id="9768323at2"/>
<name>A0A1I3JIR5_9PSEU</name>
<evidence type="ECO:0000259" key="1">
    <source>
        <dbReference type="Pfam" id="PF05378"/>
    </source>
</evidence>
<dbReference type="Proteomes" id="UP000199025">
    <property type="component" value="Unassembled WGS sequence"/>
</dbReference>
<gene>
    <name evidence="2" type="ORF">SAMN05421835_101156</name>
</gene>
<proteinExistence type="predicted"/>
<dbReference type="GO" id="GO:0017168">
    <property type="term" value="F:5-oxoprolinase (ATP-hydrolyzing) activity"/>
    <property type="evidence" value="ECO:0007669"/>
    <property type="project" value="TreeGrafter"/>
</dbReference>
<dbReference type="RefSeq" id="WP_091503549.1">
    <property type="nucleotide sequence ID" value="NZ_FORP01000001.1"/>
</dbReference>
<evidence type="ECO:0000313" key="3">
    <source>
        <dbReference type="Proteomes" id="UP000199025"/>
    </source>
</evidence>
<dbReference type="InterPro" id="IPR045079">
    <property type="entry name" value="Oxoprolinase-like"/>
</dbReference>